<evidence type="ECO:0000313" key="2">
    <source>
        <dbReference type="EMBL" id="MBP2325295.1"/>
    </source>
</evidence>
<accession>A0ABS4TMV0</accession>
<keyword evidence="3" id="KW-1185">Reference proteome</keyword>
<dbReference type="RefSeq" id="WP_209642510.1">
    <property type="nucleotide sequence ID" value="NZ_JAGINW010000001.1"/>
</dbReference>
<sequence length="86" mass="9487">MKVYPRDLPAEWTDLACTELGVRPDELDIAELLALARYVARDVGGAAVALTFYLLGIAVGRGIPQTEAASRVSTLVERWRGVDWRD</sequence>
<organism evidence="2 3">
    <name type="scientific">Kibdelosporangium banguiense</name>
    <dbReference type="NCBI Taxonomy" id="1365924"/>
    <lineage>
        <taxon>Bacteria</taxon>
        <taxon>Bacillati</taxon>
        <taxon>Actinomycetota</taxon>
        <taxon>Actinomycetes</taxon>
        <taxon>Pseudonocardiales</taxon>
        <taxon>Pseudonocardiaceae</taxon>
        <taxon>Kibdelosporangium</taxon>
    </lineage>
</organism>
<evidence type="ECO:0000313" key="3">
    <source>
        <dbReference type="Proteomes" id="UP001519332"/>
    </source>
</evidence>
<proteinExistence type="predicted"/>
<dbReference type="Proteomes" id="UP001519332">
    <property type="component" value="Unassembled WGS sequence"/>
</dbReference>
<comment type="caution">
    <text evidence="2">The sequence shown here is derived from an EMBL/GenBank/DDBJ whole genome shotgun (WGS) entry which is preliminary data.</text>
</comment>
<gene>
    <name evidence="2" type="ORF">JOF56_005680</name>
</gene>
<name>A0ABS4TMV0_9PSEU</name>
<dbReference type="Pfam" id="PF20058">
    <property type="entry name" value="DUF6457"/>
    <property type="match status" value="1"/>
</dbReference>
<protein>
    <recommendedName>
        <fullName evidence="1">DUF6457 domain-containing protein</fullName>
    </recommendedName>
</protein>
<feature type="domain" description="DUF6457" evidence="1">
    <location>
        <begin position="10"/>
        <end position="81"/>
    </location>
</feature>
<dbReference type="InterPro" id="IPR045598">
    <property type="entry name" value="DUF6457"/>
</dbReference>
<evidence type="ECO:0000259" key="1">
    <source>
        <dbReference type="Pfam" id="PF20058"/>
    </source>
</evidence>
<dbReference type="EMBL" id="JAGINW010000001">
    <property type="protein sequence ID" value="MBP2325295.1"/>
    <property type="molecule type" value="Genomic_DNA"/>
</dbReference>
<reference evidence="2 3" key="1">
    <citation type="submission" date="2021-03" db="EMBL/GenBank/DDBJ databases">
        <title>Sequencing the genomes of 1000 actinobacteria strains.</title>
        <authorList>
            <person name="Klenk H.-P."/>
        </authorList>
    </citation>
    <scope>NUCLEOTIDE SEQUENCE [LARGE SCALE GENOMIC DNA]</scope>
    <source>
        <strain evidence="2 3">DSM 46670</strain>
    </source>
</reference>